<accession>A0ABM7Y7N8</accession>
<dbReference type="SUPFAM" id="SSF53850">
    <property type="entry name" value="Periplasmic binding protein-like II"/>
    <property type="match status" value="1"/>
</dbReference>
<keyword evidence="8" id="KW-1185">Reference proteome</keyword>
<evidence type="ECO:0000256" key="1">
    <source>
        <dbReference type="ARBA" id="ARBA00004308"/>
    </source>
</evidence>
<keyword evidence="6" id="KW-0812">Transmembrane</keyword>
<evidence type="ECO:0000256" key="4">
    <source>
        <dbReference type="ARBA" id="ARBA00022519"/>
    </source>
</evidence>
<dbReference type="Gene3D" id="3.40.190.10">
    <property type="entry name" value="Periplasmic binding protein-like II"/>
    <property type="match status" value="2"/>
</dbReference>
<evidence type="ECO:0000256" key="5">
    <source>
        <dbReference type="ARBA" id="ARBA00023136"/>
    </source>
</evidence>
<sequence length="348" mass="35890">MSASFLRIGYVPLTDAAPLVVADALGFFAAAGVRVALSQERAWATLRDKLALGALDGAHLLGPMAVGLALGAGGLRRRVDVTARLGRNGNGVVLSHALAAAVGRFTPPLAAAAFAAALQARAEDGMPPPTLAVVFPYSSHNYLLRQWLASGGLDPDHDVRLVVVPPPQTARALAEGAIEGFCAGEPWGSHAVAQGAGRFALSTGDIWPDHPEKVLAFAEGLAERDAGAVVAATAAVIAAQRWLADPANRPAAVALLAERVFPGVAPASIAAALAGAPAAPTIAFDPDTPPCAETATRWFDAMRRWDHLPAAASAHDARACWRADLWQRAAERAAAPAPFTPTVQEPLA</sequence>
<dbReference type="Pfam" id="PF13379">
    <property type="entry name" value="NMT1_2"/>
    <property type="match status" value="1"/>
</dbReference>
<evidence type="ECO:0000256" key="2">
    <source>
        <dbReference type="ARBA" id="ARBA00022448"/>
    </source>
</evidence>
<dbReference type="RefSeq" id="WP_244408200.1">
    <property type="nucleotide sequence ID" value="NZ_AP025637.1"/>
</dbReference>
<keyword evidence="2" id="KW-0813">Transport</keyword>
<dbReference type="CDD" id="cd13553">
    <property type="entry name" value="PBP2_NrtA_CpmA_like"/>
    <property type="match status" value="1"/>
</dbReference>
<dbReference type="Proteomes" id="UP000831327">
    <property type="component" value="Chromosome"/>
</dbReference>
<gene>
    <name evidence="7" type="ORF">Rmf_39180</name>
</gene>
<comment type="subcellular location">
    <subcellularLocation>
        <location evidence="1">Endomembrane system</location>
    </subcellularLocation>
</comment>
<keyword evidence="3" id="KW-1003">Cell membrane</keyword>
<organism evidence="7 8">
    <name type="scientific">Roseomonas fluvialis</name>
    <dbReference type="NCBI Taxonomy" id="1750527"/>
    <lineage>
        <taxon>Bacteria</taxon>
        <taxon>Pseudomonadati</taxon>
        <taxon>Pseudomonadota</taxon>
        <taxon>Alphaproteobacteria</taxon>
        <taxon>Acetobacterales</taxon>
        <taxon>Roseomonadaceae</taxon>
        <taxon>Roseomonas</taxon>
    </lineage>
</organism>
<evidence type="ECO:0000256" key="6">
    <source>
        <dbReference type="SAM" id="Phobius"/>
    </source>
</evidence>
<dbReference type="PANTHER" id="PTHR30024:SF43">
    <property type="entry name" value="BLL4572 PROTEIN"/>
    <property type="match status" value="1"/>
</dbReference>
<dbReference type="EMBL" id="AP025637">
    <property type="protein sequence ID" value="BDG73989.1"/>
    <property type="molecule type" value="Genomic_DNA"/>
</dbReference>
<dbReference type="PANTHER" id="PTHR30024">
    <property type="entry name" value="ALIPHATIC SULFONATES-BINDING PROTEIN-RELATED"/>
    <property type="match status" value="1"/>
</dbReference>
<keyword evidence="5 6" id="KW-0472">Membrane</keyword>
<evidence type="ECO:0000313" key="7">
    <source>
        <dbReference type="EMBL" id="BDG73989.1"/>
    </source>
</evidence>
<feature type="transmembrane region" description="Helical" evidence="6">
    <location>
        <begin position="16"/>
        <end position="37"/>
    </location>
</feature>
<proteinExistence type="predicted"/>
<evidence type="ECO:0000256" key="3">
    <source>
        <dbReference type="ARBA" id="ARBA00022475"/>
    </source>
</evidence>
<reference evidence="7 8" key="1">
    <citation type="journal article" date="2016" name="Microbes Environ.">
        <title>Phylogenetically diverse aerobic anoxygenic phototrophic bacteria isolated from epilithic biofilms in Tama river, Japan.</title>
        <authorList>
            <person name="Hirose S."/>
            <person name="Matsuura K."/>
            <person name="Haruta S."/>
        </authorList>
    </citation>
    <scope>NUCLEOTIDE SEQUENCE [LARGE SCALE GENOMIC DNA]</scope>
    <source>
        <strain evidence="7 8">S08</strain>
    </source>
</reference>
<dbReference type="InterPro" id="IPR044527">
    <property type="entry name" value="NrtA/CpmA_ABC-bd_dom"/>
</dbReference>
<keyword evidence="6" id="KW-1133">Transmembrane helix</keyword>
<name>A0ABM7Y7N8_9PROT</name>
<keyword evidence="4" id="KW-0997">Cell inner membrane</keyword>
<evidence type="ECO:0000313" key="8">
    <source>
        <dbReference type="Proteomes" id="UP000831327"/>
    </source>
</evidence>
<protein>
    <submittedName>
        <fullName evidence="7">Uncharacterized protein</fullName>
    </submittedName>
</protein>